<evidence type="ECO:0000259" key="8">
    <source>
        <dbReference type="PROSITE" id="PS50059"/>
    </source>
</evidence>
<comment type="similarity">
    <text evidence="2 6">Belongs to the FKBP-type PPIase family.</text>
</comment>
<protein>
    <recommendedName>
        <fullName evidence="6">Peptidyl-prolyl cis-trans isomerase</fullName>
        <ecNumber evidence="6">5.2.1.8</ecNumber>
    </recommendedName>
</protein>
<comment type="catalytic activity">
    <reaction evidence="1 5 6">
        <text>[protein]-peptidylproline (omega=180) = [protein]-peptidylproline (omega=0)</text>
        <dbReference type="Rhea" id="RHEA:16237"/>
        <dbReference type="Rhea" id="RHEA-COMP:10747"/>
        <dbReference type="Rhea" id="RHEA-COMP:10748"/>
        <dbReference type="ChEBI" id="CHEBI:83833"/>
        <dbReference type="ChEBI" id="CHEBI:83834"/>
        <dbReference type="EC" id="5.2.1.8"/>
    </reaction>
</comment>
<evidence type="ECO:0000256" key="2">
    <source>
        <dbReference type="ARBA" id="ARBA00006577"/>
    </source>
</evidence>
<name>A0A1H9Z2Z1_9BACT</name>
<evidence type="ECO:0000256" key="5">
    <source>
        <dbReference type="PROSITE-ProRule" id="PRU00277"/>
    </source>
</evidence>
<evidence type="ECO:0000256" key="4">
    <source>
        <dbReference type="ARBA" id="ARBA00023235"/>
    </source>
</evidence>
<dbReference type="Proteomes" id="UP000199181">
    <property type="component" value="Unassembled WGS sequence"/>
</dbReference>
<reference evidence="10" key="1">
    <citation type="submission" date="2016-10" db="EMBL/GenBank/DDBJ databases">
        <authorList>
            <person name="Varghese N."/>
            <person name="Submissions S."/>
        </authorList>
    </citation>
    <scope>NUCLEOTIDE SEQUENCE [LARGE SCALE GENOMIC DNA]</scope>
    <source>
        <strain evidence="10">DSM 16858</strain>
    </source>
</reference>
<organism evidence="9 10">
    <name type="scientific">Stigmatella erecta</name>
    <dbReference type="NCBI Taxonomy" id="83460"/>
    <lineage>
        <taxon>Bacteria</taxon>
        <taxon>Pseudomonadati</taxon>
        <taxon>Myxococcota</taxon>
        <taxon>Myxococcia</taxon>
        <taxon>Myxococcales</taxon>
        <taxon>Cystobacterineae</taxon>
        <taxon>Archangiaceae</taxon>
        <taxon>Stigmatella</taxon>
    </lineage>
</organism>
<dbReference type="PANTHER" id="PTHR43811">
    <property type="entry name" value="FKBP-TYPE PEPTIDYL-PROLYL CIS-TRANS ISOMERASE FKPA"/>
    <property type="match status" value="1"/>
</dbReference>
<keyword evidence="10" id="KW-1185">Reference proteome</keyword>
<dbReference type="InterPro" id="IPR036944">
    <property type="entry name" value="PPIase_FKBP_N_sf"/>
</dbReference>
<dbReference type="EMBL" id="FOIJ01000001">
    <property type="protein sequence ID" value="SES75881.1"/>
    <property type="molecule type" value="Genomic_DNA"/>
</dbReference>
<evidence type="ECO:0000313" key="9">
    <source>
        <dbReference type="EMBL" id="SES75881.1"/>
    </source>
</evidence>
<sequence length="228" mass="24276">MTHLAFILLFTAAGAQAAVPLATDKERDSYTLGQDVADSIRRNEIDLDINALVQGIRDNLEGKPSLLNGAELTKARDRAQNSMLQNRQKKLAADAAKYGAAGQEFLAKNKTQKGVVTTASGLQYQVLTATPPGPRPGPANRVVFEFKGTVVGGNGVEFDSSAARGKVSVMGVSDGIKGWAEAFQLMTLGSTYRFAIPPQLAYGEQGLPGKVPPNATLIYEITLREVAK</sequence>
<feature type="domain" description="PPIase FKBP-type" evidence="8">
    <location>
        <begin position="139"/>
        <end position="227"/>
    </location>
</feature>
<keyword evidence="3 5" id="KW-0697">Rotamase</keyword>
<keyword evidence="7" id="KW-0732">Signal</keyword>
<dbReference type="PROSITE" id="PS50059">
    <property type="entry name" value="FKBP_PPIASE"/>
    <property type="match status" value="1"/>
</dbReference>
<gene>
    <name evidence="9" type="ORF">SAMN05443639_101153</name>
</gene>
<keyword evidence="4 5" id="KW-0413">Isomerase</keyword>
<proteinExistence type="inferred from homology"/>
<dbReference type="EC" id="5.2.1.8" evidence="6"/>
<evidence type="ECO:0000313" key="10">
    <source>
        <dbReference type="Proteomes" id="UP000199181"/>
    </source>
</evidence>
<feature type="chain" id="PRO_5011646303" description="Peptidyl-prolyl cis-trans isomerase" evidence="7">
    <location>
        <begin position="18"/>
        <end position="228"/>
    </location>
</feature>
<dbReference type="InterPro" id="IPR046357">
    <property type="entry name" value="PPIase_dom_sf"/>
</dbReference>
<dbReference type="Gene3D" id="1.10.287.460">
    <property type="entry name" value="Peptidyl-prolyl cis-trans isomerase, FKBP-type, N-terminal domain"/>
    <property type="match status" value="1"/>
</dbReference>
<dbReference type="PANTHER" id="PTHR43811:SF19">
    <property type="entry name" value="39 KDA FK506-BINDING NUCLEAR PROTEIN"/>
    <property type="match status" value="1"/>
</dbReference>
<evidence type="ECO:0000256" key="1">
    <source>
        <dbReference type="ARBA" id="ARBA00000971"/>
    </source>
</evidence>
<dbReference type="InterPro" id="IPR000774">
    <property type="entry name" value="PPIase_FKBP_N"/>
</dbReference>
<dbReference type="GO" id="GO:0006457">
    <property type="term" value="P:protein folding"/>
    <property type="evidence" value="ECO:0007669"/>
    <property type="project" value="InterPro"/>
</dbReference>
<evidence type="ECO:0000256" key="6">
    <source>
        <dbReference type="RuleBase" id="RU003915"/>
    </source>
</evidence>
<dbReference type="AlphaFoldDB" id="A0A1H9Z2Z1"/>
<dbReference type="SUPFAM" id="SSF54534">
    <property type="entry name" value="FKBP-like"/>
    <property type="match status" value="1"/>
</dbReference>
<dbReference type="RefSeq" id="WP_093515087.1">
    <property type="nucleotide sequence ID" value="NZ_FOIJ01000001.1"/>
</dbReference>
<accession>A0A1H9Z2Z1</accession>
<dbReference type="GO" id="GO:0003755">
    <property type="term" value="F:peptidyl-prolyl cis-trans isomerase activity"/>
    <property type="evidence" value="ECO:0007669"/>
    <property type="project" value="UniProtKB-UniRule"/>
</dbReference>
<dbReference type="Pfam" id="PF01346">
    <property type="entry name" value="FKBP_N"/>
    <property type="match status" value="1"/>
</dbReference>
<evidence type="ECO:0000256" key="7">
    <source>
        <dbReference type="SAM" id="SignalP"/>
    </source>
</evidence>
<evidence type="ECO:0000256" key="3">
    <source>
        <dbReference type="ARBA" id="ARBA00023110"/>
    </source>
</evidence>
<dbReference type="Gene3D" id="3.10.50.40">
    <property type="match status" value="1"/>
</dbReference>
<dbReference type="Pfam" id="PF00254">
    <property type="entry name" value="FKBP_C"/>
    <property type="match status" value="1"/>
</dbReference>
<dbReference type="InterPro" id="IPR001179">
    <property type="entry name" value="PPIase_FKBP_dom"/>
</dbReference>
<feature type="signal peptide" evidence="7">
    <location>
        <begin position="1"/>
        <end position="17"/>
    </location>
</feature>